<gene>
    <name evidence="3" type="primary">YTX2_661</name>
    <name evidence="3" type="ORF">CK203_031566</name>
</gene>
<dbReference type="Gene3D" id="3.60.10.10">
    <property type="entry name" value="Endonuclease/exonuclease/phosphatase"/>
    <property type="match status" value="1"/>
</dbReference>
<evidence type="ECO:0000259" key="2">
    <source>
        <dbReference type="Pfam" id="PF14111"/>
    </source>
</evidence>
<dbReference type="SUPFAM" id="SSF56219">
    <property type="entry name" value="DNase I-like"/>
    <property type="match status" value="1"/>
</dbReference>
<dbReference type="Pfam" id="PF14111">
    <property type="entry name" value="DUF4283"/>
    <property type="match status" value="1"/>
</dbReference>
<reference evidence="3 4" key="1">
    <citation type="journal article" date="2018" name="PLoS Genet.">
        <title>Population sequencing reveals clonal diversity and ancestral inbreeding in the grapevine cultivar Chardonnay.</title>
        <authorList>
            <person name="Roach M.J."/>
            <person name="Johnson D.L."/>
            <person name="Bohlmann J."/>
            <person name="van Vuuren H.J."/>
            <person name="Jones S.J."/>
            <person name="Pretorius I.S."/>
            <person name="Schmidt S.A."/>
            <person name="Borneman A.R."/>
        </authorList>
    </citation>
    <scope>NUCLEOTIDE SEQUENCE [LARGE SCALE GENOMIC DNA]</scope>
    <source>
        <strain evidence="4">cv. Chardonnay</strain>
        <tissue evidence="3">Leaf</tissue>
    </source>
</reference>
<feature type="compositionally biased region" description="Basic and acidic residues" evidence="1">
    <location>
        <begin position="430"/>
        <end position="440"/>
    </location>
</feature>
<sequence length="1248" mass="142000">MAKFWVAIESKTFEVSIEEIKGKLKGRKRKEDWLKSGKKREESSGKGVIGGWAILEEKLRALGIVTKKEDKGVEATQINSKKKDATLDDEEERCIGKKKQGEKKSFLDVAKGPAGRVGEELWLQAGGRGLRRREEGLGRCLVGRWEGAVMEMELDSFKKLGKRSWNLREGIKVMKMGEPFFLLEFEDEGETVRVLNRGTRRFKDRLLHLERWNEEVGCLQVGSQTKEVWVRVVGLPLHCWSEEMFKSIGDCCGGLVEVDEDTKNLSQLQWARILVKNGGNFFPGTLNLVVKSFCYAVRLWWEVQPRVSAVEPMMNLRWREGERMREKGDEGSRVGNSGGKEKEGWRAAEADGLGAVRKRTGKEKCDGDKMGVSVDGLAGYSKEEGEVGSSEIDCVGGLDSCKIGCEVTQPRNSQSLEHVSPEAWVEKQKMDNRGEKRASRVDTSFSQRDGLGHLDNRSKAVEKDGQPSLTVKYTSMEQAADVGPSSFQKDGLGRLDYRPKEAGGEGQPSLALVWAPLAYKSPWHEPGVNARASSCLVPAKEFFAKDSLVGGMGPSAARRISERCSITDECFLEEASRYSLLKPSTVCVWGGRASSSSSSPFFGMGGSLLEMEERCGHEVILKETEEGLSINPLSMRLAEERMGEKSTSGLFPLKEGRKEWGEEEDKDMESWNYSCLAKFFHCLGMPTEGCERDILKLLYKMRDRRDRSENLSGKKRKGHRTSRFDRELKKLNWSVNYSGSGGDRGHQEGDDECNCEEFRGRKMSRMGGFEFKGCGGGVVVFGDNRVLQLEEMEVGNYSVSCRFKNVEDGFCWAFSGVYGPSVKVEKEEFLSELGAIKGLWNKPWCVAGDFNMIRFPSERSRGGRLSPSMRRFTEVIEELELRDLPLQGGMFTWSGGVLARPVLDHSPIILNGGEMRRGPTPFRFENMWLKEEGFKEELRKWWEGIQVSGTASYILSEKLKALKPTLKKWNTEVFGQIKVKKQEVWNSLDFWDKEERVRELSLEEEEARKEAREMYKKWVLLEETSWRQKSREIWLKEGDRNTRFFHHMANAHRRRNQMNRVKVNGRWYNEEREIKEVVCRVYQGLLADPRGWKPRIDALMFERLEERDVEGLEKLFTEEEVFRALLGCCGEKAPGPDGFSMAFWQFSWDFVKEEVMNFFRQFHETGSFVRSLNATFLVLIPKKGGTEDLKDFRPISLVISSFQNAFVEGRQIMDAVLVANEAIGSIVKSNRGAILYKLDIEKAYDHVD</sequence>
<dbReference type="PANTHER" id="PTHR34427:SF5">
    <property type="entry name" value="DUF4283 DOMAIN-CONTAINING PROTEIN"/>
    <property type="match status" value="1"/>
</dbReference>
<protein>
    <submittedName>
        <fullName evidence="3">Transposon TX1 uncharacterized 149 kDa protein</fullName>
    </submittedName>
</protein>
<feature type="region of interest" description="Disordered" evidence="1">
    <location>
        <begin position="430"/>
        <end position="465"/>
    </location>
</feature>
<dbReference type="EMBL" id="QGNW01000112">
    <property type="protein sequence ID" value="RVW95761.1"/>
    <property type="molecule type" value="Genomic_DNA"/>
</dbReference>
<feature type="domain" description="DUF4283" evidence="2">
    <location>
        <begin position="135"/>
        <end position="218"/>
    </location>
</feature>
<comment type="caution">
    <text evidence="3">The sequence shown here is derived from an EMBL/GenBank/DDBJ whole genome shotgun (WGS) entry which is preliminary data.</text>
</comment>
<dbReference type="AlphaFoldDB" id="A0A438IG99"/>
<feature type="region of interest" description="Disordered" evidence="1">
    <location>
        <begin position="325"/>
        <end position="345"/>
    </location>
</feature>
<organism evidence="3 4">
    <name type="scientific">Vitis vinifera</name>
    <name type="common">Grape</name>
    <dbReference type="NCBI Taxonomy" id="29760"/>
    <lineage>
        <taxon>Eukaryota</taxon>
        <taxon>Viridiplantae</taxon>
        <taxon>Streptophyta</taxon>
        <taxon>Embryophyta</taxon>
        <taxon>Tracheophyta</taxon>
        <taxon>Spermatophyta</taxon>
        <taxon>Magnoliopsida</taxon>
        <taxon>eudicotyledons</taxon>
        <taxon>Gunneridae</taxon>
        <taxon>Pentapetalae</taxon>
        <taxon>rosids</taxon>
        <taxon>Vitales</taxon>
        <taxon>Vitaceae</taxon>
        <taxon>Viteae</taxon>
        <taxon>Vitis</taxon>
    </lineage>
</organism>
<accession>A0A438IG99</accession>
<evidence type="ECO:0000256" key="1">
    <source>
        <dbReference type="SAM" id="MobiDB-lite"/>
    </source>
</evidence>
<dbReference type="InterPro" id="IPR025558">
    <property type="entry name" value="DUF4283"/>
</dbReference>
<proteinExistence type="predicted"/>
<evidence type="ECO:0000313" key="3">
    <source>
        <dbReference type="EMBL" id="RVW95761.1"/>
    </source>
</evidence>
<feature type="region of interest" description="Disordered" evidence="1">
    <location>
        <begin position="24"/>
        <end position="45"/>
    </location>
</feature>
<evidence type="ECO:0000313" key="4">
    <source>
        <dbReference type="Proteomes" id="UP000288805"/>
    </source>
</evidence>
<dbReference type="Proteomes" id="UP000288805">
    <property type="component" value="Unassembled WGS sequence"/>
</dbReference>
<feature type="compositionally biased region" description="Basic and acidic residues" evidence="1">
    <location>
        <begin position="450"/>
        <end position="465"/>
    </location>
</feature>
<name>A0A438IG99_VITVI</name>
<feature type="compositionally biased region" description="Basic and acidic residues" evidence="1">
    <location>
        <begin position="29"/>
        <end position="44"/>
    </location>
</feature>
<dbReference type="InterPro" id="IPR036691">
    <property type="entry name" value="Endo/exonu/phosph_ase_sf"/>
</dbReference>
<dbReference type="PANTHER" id="PTHR34427">
    <property type="entry name" value="DUF4283 DOMAIN PROTEIN"/>
    <property type="match status" value="1"/>
</dbReference>